<name>A0A7W6G8D3_9SPHN</name>
<organism evidence="1 2">
    <name type="scientific">Novosphingobium sediminicola</name>
    <dbReference type="NCBI Taxonomy" id="563162"/>
    <lineage>
        <taxon>Bacteria</taxon>
        <taxon>Pseudomonadati</taxon>
        <taxon>Pseudomonadota</taxon>
        <taxon>Alphaproteobacteria</taxon>
        <taxon>Sphingomonadales</taxon>
        <taxon>Sphingomonadaceae</taxon>
        <taxon>Novosphingobium</taxon>
    </lineage>
</organism>
<dbReference type="EMBL" id="JACIDX010000020">
    <property type="protein sequence ID" value="MBB3957191.1"/>
    <property type="molecule type" value="Genomic_DNA"/>
</dbReference>
<accession>A0A7W6G8D3</accession>
<proteinExistence type="predicted"/>
<reference evidence="1 2" key="1">
    <citation type="submission" date="2020-08" db="EMBL/GenBank/DDBJ databases">
        <title>Genomic Encyclopedia of Type Strains, Phase IV (KMG-IV): sequencing the most valuable type-strain genomes for metagenomic binning, comparative biology and taxonomic classification.</title>
        <authorList>
            <person name="Goeker M."/>
        </authorList>
    </citation>
    <scope>NUCLEOTIDE SEQUENCE [LARGE SCALE GENOMIC DNA]</scope>
    <source>
        <strain evidence="1 2">DSM 27057</strain>
    </source>
</reference>
<evidence type="ECO:0000313" key="2">
    <source>
        <dbReference type="Proteomes" id="UP000548867"/>
    </source>
</evidence>
<protein>
    <submittedName>
        <fullName evidence="1">Uncharacterized protein</fullName>
    </submittedName>
</protein>
<keyword evidence="2" id="KW-1185">Reference proteome</keyword>
<sequence length="109" mass="11688">MAHGTSQWRIAGDISGKSFVVKCQFEEKGQHLGGNCVDLVTGASGPDKVGKSHQLIDGSLRGNDMTWSYGVKVMLMPVEIRFTGQINGARMMGTISAKGRQGTFSATRL</sequence>
<dbReference type="AlphaFoldDB" id="A0A7W6G8D3"/>
<comment type="caution">
    <text evidence="1">The sequence shown here is derived from an EMBL/GenBank/DDBJ whole genome shotgun (WGS) entry which is preliminary data.</text>
</comment>
<evidence type="ECO:0000313" key="1">
    <source>
        <dbReference type="EMBL" id="MBB3957191.1"/>
    </source>
</evidence>
<dbReference type="Proteomes" id="UP000548867">
    <property type="component" value="Unassembled WGS sequence"/>
</dbReference>
<gene>
    <name evidence="1" type="ORF">GGR38_004165</name>
</gene>